<keyword evidence="7 14" id="KW-0812">Transmembrane</keyword>
<keyword evidence="4" id="KW-1003">Cell membrane</keyword>
<name>A0ABT7R037_9BACT</name>
<evidence type="ECO:0000313" key="17">
    <source>
        <dbReference type="Proteomes" id="UP001169069"/>
    </source>
</evidence>
<dbReference type="GO" id="GO:0016301">
    <property type="term" value="F:kinase activity"/>
    <property type="evidence" value="ECO:0007669"/>
    <property type="project" value="UniProtKB-KW"/>
</dbReference>
<dbReference type="CDD" id="cd00082">
    <property type="entry name" value="HisKA"/>
    <property type="match status" value="1"/>
</dbReference>
<dbReference type="PANTHER" id="PTHR45528:SF1">
    <property type="entry name" value="SENSOR HISTIDINE KINASE CPXA"/>
    <property type="match status" value="1"/>
</dbReference>
<keyword evidence="12" id="KW-0902">Two-component regulatory system</keyword>
<sequence length="308" mass="36417">MEEEHLSEHIFLEMKNYSFFFEDNRFDIDIVPQTKAHKFYELNFDKDTLYILVPLLEDKENVLKIFYPLRSYKILLQETKQTILWQFLFLTLIAFFISLLFSYYSINPLRKSLTILEEFIKDIIHDLNTPITSILINLKMMDSKDEEVESIAQSAKAISMLHKNLDSYLKDMQFQKNRFSLKEVIDEQTAFFSSIYNYLDWKVDVEDTTIYSDKHAFSRIIYNLLSNACKYNTSHGFVKIIAQEHQLSISNSSHGIHNPSKIFDRFYKESDRGLGIGLHIVDKLCKELGIEKKLEVDHNNTVTIHLYF</sequence>
<comment type="caution">
    <text evidence="16">The sequence shown here is derived from an EMBL/GenBank/DDBJ whole genome shotgun (WGS) entry which is preliminary data.</text>
</comment>
<accession>A0ABT7R037</accession>
<dbReference type="Gene3D" id="1.10.287.130">
    <property type="match status" value="1"/>
</dbReference>
<dbReference type="InterPro" id="IPR036890">
    <property type="entry name" value="HATPase_C_sf"/>
</dbReference>
<evidence type="ECO:0000256" key="9">
    <source>
        <dbReference type="ARBA" id="ARBA00022777"/>
    </source>
</evidence>
<keyword evidence="13 14" id="KW-0472">Membrane</keyword>
<evidence type="ECO:0000256" key="13">
    <source>
        <dbReference type="ARBA" id="ARBA00023136"/>
    </source>
</evidence>
<evidence type="ECO:0000256" key="12">
    <source>
        <dbReference type="ARBA" id="ARBA00023012"/>
    </source>
</evidence>
<keyword evidence="6" id="KW-0808">Transferase</keyword>
<evidence type="ECO:0000256" key="7">
    <source>
        <dbReference type="ARBA" id="ARBA00022692"/>
    </source>
</evidence>
<keyword evidence="8" id="KW-0547">Nucleotide-binding</keyword>
<dbReference type="Gene3D" id="3.30.565.10">
    <property type="entry name" value="Histidine kinase-like ATPase, C-terminal domain"/>
    <property type="match status" value="1"/>
</dbReference>
<evidence type="ECO:0000256" key="2">
    <source>
        <dbReference type="ARBA" id="ARBA00004651"/>
    </source>
</evidence>
<dbReference type="Proteomes" id="UP001169069">
    <property type="component" value="Unassembled WGS sequence"/>
</dbReference>
<dbReference type="SMART" id="SM00387">
    <property type="entry name" value="HATPase_c"/>
    <property type="match status" value="1"/>
</dbReference>
<feature type="transmembrane region" description="Helical" evidence="14">
    <location>
        <begin position="83"/>
        <end position="104"/>
    </location>
</feature>
<dbReference type="PROSITE" id="PS50109">
    <property type="entry name" value="HIS_KIN"/>
    <property type="match status" value="1"/>
</dbReference>
<dbReference type="SUPFAM" id="SSF47384">
    <property type="entry name" value="Homodimeric domain of signal transducing histidine kinase"/>
    <property type="match status" value="1"/>
</dbReference>
<evidence type="ECO:0000313" key="16">
    <source>
        <dbReference type="EMBL" id="MDM5272463.1"/>
    </source>
</evidence>
<evidence type="ECO:0000259" key="15">
    <source>
        <dbReference type="PROSITE" id="PS50109"/>
    </source>
</evidence>
<dbReference type="InterPro" id="IPR036097">
    <property type="entry name" value="HisK_dim/P_sf"/>
</dbReference>
<evidence type="ECO:0000256" key="3">
    <source>
        <dbReference type="ARBA" id="ARBA00012438"/>
    </source>
</evidence>
<dbReference type="PANTHER" id="PTHR45528">
    <property type="entry name" value="SENSOR HISTIDINE KINASE CPXA"/>
    <property type="match status" value="1"/>
</dbReference>
<evidence type="ECO:0000256" key="5">
    <source>
        <dbReference type="ARBA" id="ARBA00022553"/>
    </source>
</evidence>
<dbReference type="InterPro" id="IPR050398">
    <property type="entry name" value="HssS/ArlS-like"/>
</dbReference>
<protein>
    <recommendedName>
        <fullName evidence="3">histidine kinase</fullName>
        <ecNumber evidence="3">2.7.13.3</ecNumber>
    </recommendedName>
</protein>
<feature type="domain" description="Histidine kinase" evidence="15">
    <location>
        <begin position="122"/>
        <end position="308"/>
    </location>
</feature>
<dbReference type="InterPro" id="IPR003661">
    <property type="entry name" value="HisK_dim/P_dom"/>
</dbReference>
<dbReference type="InterPro" id="IPR003594">
    <property type="entry name" value="HATPase_dom"/>
</dbReference>
<dbReference type="SUPFAM" id="SSF55874">
    <property type="entry name" value="ATPase domain of HSP90 chaperone/DNA topoisomerase II/histidine kinase"/>
    <property type="match status" value="1"/>
</dbReference>
<evidence type="ECO:0000256" key="6">
    <source>
        <dbReference type="ARBA" id="ARBA00022679"/>
    </source>
</evidence>
<keyword evidence="10" id="KW-0067">ATP-binding</keyword>
<keyword evidence="11 14" id="KW-1133">Transmembrane helix</keyword>
<proteinExistence type="predicted"/>
<evidence type="ECO:0000256" key="4">
    <source>
        <dbReference type="ARBA" id="ARBA00022475"/>
    </source>
</evidence>
<dbReference type="InterPro" id="IPR005467">
    <property type="entry name" value="His_kinase_dom"/>
</dbReference>
<dbReference type="Pfam" id="PF02518">
    <property type="entry name" value="HATPase_c"/>
    <property type="match status" value="1"/>
</dbReference>
<dbReference type="Pfam" id="PF00512">
    <property type="entry name" value="HisKA"/>
    <property type="match status" value="1"/>
</dbReference>
<evidence type="ECO:0000256" key="14">
    <source>
        <dbReference type="SAM" id="Phobius"/>
    </source>
</evidence>
<keyword evidence="9 16" id="KW-0418">Kinase</keyword>
<evidence type="ECO:0000256" key="1">
    <source>
        <dbReference type="ARBA" id="ARBA00000085"/>
    </source>
</evidence>
<evidence type="ECO:0000256" key="11">
    <source>
        <dbReference type="ARBA" id="ARBA00022989"/>
    </source>
</evidence>
<organism evidence="16 17">
    <name type="scientific">Sulfurovum zhangzhouensis</name>
    <dbReference type="NCBI Taxonomy" id="3019067"/>
    <lineage>
        <taxon>Bacteria</taxon>
        <taxon>Pseudomonadati</taxon>
        <taxon>Campylobacterota</taxon>
        <taxon>Epsilonproteobacteria</taxon>
        <taxon>Campylobacterales</taxon>
        <taxon>Sulfurovaceae</taxon>
        <taxon>Sulfurovum</taxon>
    </lineage>
</organism>
<comment type="subcellular location">
    <subcellularLocation>
        <location evidence="2">Cell membrane</location>
        <topology evidence="2">Multi-pass membrane protein</topology>
    </subcellularLocation>
</comment>
<evidence type="ECO:0000256" key="10">
    <source>
        <dbReference type="ARBA" id="ARBA00022840"/>
    </source>
</evidence>
<dbReference type="EMBL" id="JAQIBD010000004">
    <property type="protein sequence ID" value="MDM5272463.1"/>
    <property type="molecule type" value="Genomic_DNA"/>
</dbReference>
<evidence type="ECO:0000256" key="8">
    <source>
        <dbReference type="ARBA" id="ARBA00022741"/>
    </source>
</evidence>
<keyword evidence="5" id="KW-0597">Phosphoprotein</keyword>
<dbReference type="EC" id="2.7.13.3" evidence="3"/>
<comment type="catalytic activity">
    <reaction evidence="1">
        <text>ATP + protein L-histidine = ADP + protein N-phospho-L-histidine.</text>
        <dbReference type="EC" id="2.7.13.3"/>
    </reaction>
</comment>
<gene>
    <name evidence="16" type="ORF">PGH07_09750</name>
</gene>
<keyword evidence="17" id="KW-1185">Reference proteome</keyword>
<reference evidence="16" key="1">
    <citation type="submission" date="2023-01" db="EMBL/GenBank/DDBJ databases">
        <title>Sulfurovum sp. zt1-1 genome assembly.</title>
        <authorList>
            <person name="Wang J."/>
        </authorList>
    </citation>
    <scope>NUCLEOTIDE SEQUENCE</scope>
    <source>
        <strain evidence="16">Zt1-1</strain>
    </source>
</reference>